<organism evidence="1">
    <name type="scientific">uncultured Caudovirales phage</name>
    <dbReference type="NCBI Taxonomy" id="2100421"/>
    <lineage>
        <taxon>Viruses</taxon>
        <taxon>Duplodnaviria</taxon>
        <taxon>Heunggongvirae</taxon>
        <taxon>Uroviricota</taxon>
        <taxon>Caudoviricetes</taxon>
        <taxon>Peduoviridae</taxon>
        <taxon>Maltschvirus</taxon>
        <taxon>Maltschvirus maltsch</taxon>
    </lineage>
</organism>
<dbReference type="EMBL" id="LR796148">
    <property type="protein sequence ID" value="CAB4121658.1"/>
    <property type="molecule type" value="Genomic_DNA"/>
</dbReference>
<reference evidence="1" key="1">
    <citation type="submission" date="2020-04" db="EMBL/GenBank/DDBJ databases">
        <authorList>
            <person name="Chiriac C."/>
            <person name="Salcher M."/>
            <person name="Ghai R."/>
            <person name="Kavagutti S V."/>
        </authorList>
    </citation>
    <scope>NUCLEOTIDE SEQUENCE</scope>
</reference>
<protein>
    <submittedName>
        <fullName evidence="1">Uncharacterized protein</fullName>
    </submittedName>
</protein>
<accession>A0A6J5KHW9</accession>
<name>A0A6J5KHW9_9CAUD</name>
<proteinExistence type="predicted"/>
<sequence>MSSTTVTRGNSHETFYIGPTLAPAAVAAYTSAVQTFSVPGLLTTDLVIVIGAIGVQTVGILPGEADCYTNGVLSIQFLNVTAASATPAQGLYAIQVTRVEGPLPANAA</sequence>
<evidence type="ECO:0000313" key="1">
    <source>
        <dbReference type="EMBL" id="CAB4121658.1"/>
    </source>
</evidence>
<gene>
    <name evidence="1" type="ORF">UFOVP21_19</name>
</gene>